<proteinExistence type="predicted"/>
<feature type="compositionally biased region" description="Pro residues" evidence="1">
    <location>
        <begin position="9"/>
        <end position="18"/>
    </location>
</feature>
<keyword evidence="2" id="KW-0812">Transmembrane</keyword>
<keyword evidence="2" id="KW-1133">Transmembrane helix</keyword>
<evidence type="ECO:0000256" key="2">
    <source>
        <dbReference type="SAM" id="Phobius"/>
    </source>
</evidence>
<dbReference type="RefSeq" id="WP_111244602.1">
    <property type="nucleotide sequence ID" value="NZ_AP023358.1"/>
</dbReference>
<evidence type="ECO:0000313" key="3">
    <source>
        <dbReference type="EMBL" id="PZF92911.1"/>
    </source>
</evidence>
<evidence type="ECO:0000313" key="4">
    <source>
        <dbReference type="Proteomes" id="UP000248627"/>
    </source>
</evidence>
<dbReference type="AlphaFoldDB" id="A0A2W2C0E0"/>
<name>A0A2W2C0E0_9ACTN</name>
<evidence type="ECO:0000256" key="1">
    <source>
        <dbReference type="SAM" id="MobiDB-lite"/>
    </source>
</evidence>
<feature type="region of interest" description="Disordered" evidence="1">
    <location>
        <begin position="1"/>
        <end position="20"/>
    </location>
</feature>
<accession>A0A2W2C0E0</accession>
<reference evidence="3 4" key="1">
    <citation type="submission" date="2018-01" db="EMBL/GenBank/DDBJ databases">
        <title>Draft genome sequence of Jishengella endophytica.</title>
        <authorList>
            <person name="Sahin N."/>
            <person name="Ay H."/>
            <person name="Saygin H."/>
        </authorList>
    </citation>
    <scope>NUCLEOTIDE SEQUENCE [LARGE SCALE GENOMIC DNA]</scope>
    <source>
        <strain evidence="3 4">DSM 45430</strain>
    </source>
</reference>
<sequence length="286" mass="29203">MSGAVSPGYAPPTGPRPPADGTRWPRWLIALTVAWAVLLAGLTWYSTRNDPPTVREQRTLAEAGSVVDNAIGELVAAASDAVPALAPPEVDRGCRVTPFADGATLRREVEVAVAGGEERSLLERVAERLPAEWRAGVRVTSDGPRLRADAGEFVVVQGRPVADGRIRFHVGTGCRPIGDGYARPEAGGTGAEVGALTEALRALGGTSAAPETVVTAPCPGGGDARTAWSAAGEPAASPQAALAPLAGGTPVVETPEVYAYRRDGVAVLADLHPDGIRVAATTGCAG</sequence>
<comment type="caution">
    <text evidence="3">The sequence shown here is derived from an EMBL/GenBank/DDBJ whole genome shotgun (WGS) entry which is preliminary data.</text>
</comment>
<gene>
    <name evidence="3" type="ORF">C1I93_18760</name>
</gene>
<dbReference type="EMBL" id="POTX01000132">
    <property type="protein sequence ID" value="PZF92911.1"/>
    <property type="molecule type" value="Genomic_DNA"/>
</dbReference>
<feature type="transmembrane region" description="Helical" evidence="2">
    <location>
        <begin position="27"/>
        <end position="45"/>
    </location>
</feature>
<keyword evidence="4" id="KW-1185">Reference proteome</keyword>
<dbReference type="OrthoDB" id="3403585at2"/>
<protein>
    <submittedName>
        <fullName evidence="3">Uncharacterized protein</fullName>
    </submittedName>
</protein>
<dbReference type="Proteomes" id="UP000248627">
    <property type="component" value="Unassembled WGS sequence"/>
</dbReference>
<organism evidence="3 4">
    <name type="scientific">Micromonospora endophytica</name>
    <dbReference type="NCBI Taxonomy" id="515350"/>
    <lineage>
        <taxon>Bacteria</taxon>
        <taxon>Bacillati</taxon>
        <taxon>Actinomycetota</taxon>
        <taxon>Actinomycetes</taxon>
        <taxon>Micromonosporales</taxon>
        <taxon>Micromonosporaceae</taxon>
        <taxon>Micromonospora</taxon>
    </lineage>
</organism>
<keyword evidence="2" id="KW-0472">Membrane</keyword>